<name>A0AC60QWY8_IXOPE</name>
<accession>A0AC60QWY8</accession>
<keyword evidence="2" id="KW-1185">Reference proteome</keyword>
<comment type="caution">
    <text evidence="1">The sequence shown here is derived from an EMBL/GenBank/DDBJ whole genome shotgun (WGS) entry which is preliminary data.</text>
</comment>
<reference evidence="1 2" key="1">
    <citation type="journal article" date="2020" name="Cell">
        <title>Large-Scale Comparative Analyses of Tick Genomes Elucidate Their Genetic Diversity and Vector Capacities.</title>
        <authorList>
            <consortium name="Tick Genome and Microbiome Consortium (TIGMIC)"/>
            <person name="Jia N."/>
            <person name="Wang J."/>
            <person name="Shi W."/>
            <person name="Du L."/>
            <person name="Sun Y."/>
            <person name="Zhan W."/>
            <person name="Jiang J.F."/>
            <person name="Wang Q."/>
            <person name="Zhang B."/>
            <person name="Ji P."/>
            <person name="Bell-Sakyi L."/>
            <person name="Cui X.M."/>
            <person name="Yuan T.T."/>
            <person name="Jiang B.G."/>
            <person name="Yang W.F."/>
            <person name="Lam T.T."/>
            <person name="Chang Q.C."/>
            <person name="Ding S.J."/>
            <person name="Wang X.J."/>
            <person name="Zhu J.G."/>
            <person name="Ruan X.D."/>
            <person name="Zhao L."/>
            <person name="Wei J.T."/>
            <person name="Ye R.Z."/>
            <person name="Que T.C."/>
            <person name="Du C.H."/>
            <person name="Zhou Y.H."/>
            <person name="Cheng J.X."/>
            <person name="Dai P.F."/>
            <person name="Guo W.B."/>
            <person name="Han X.H."/>
            <person name="Huang E.J."/>
            <person name="Li L.F."/>
            <person name="Wei W."/>
            <person name="Gao Y.C."/>
            <person name="Liu J.Z."/>
            <person name="Shao H.Z."/>
            <person name="Wang X."/>
            <person name="Wang C.C."/>
            <person name="Yang T.C."/>
            <person name="Huo Q.B."/>
            <person name="Li W."/>
            <person name="Chen H.Y."/>
            <person name="Chen S.E."/>
            <person name="Zhou L.G."/>
            <person name="Ni X.B."/>
            <person name="Tian J.H."/>
            <person name="Sheng Y."/>
            <person name="Liu T."/>
            <person name="Pan Y.S."/>
            <person name="Xia L.Y."/>
            <person name="Li J."/>
            <person name="Zhao F."/>
            <person name="Cao W.C."/>
        </authorList>
    </citation>
    <scope>NUCLEOTIDE SEQUENCE [LARGE SCALE GENOMIC DNA]</scope>
    <source>
        <strain evidence="1">Iper-2018</strain>
    </source>
</reference>
<sequence>DMDQFAKVLGEGSQRNRHAKSSSTSSIFAPSTLQPEERGSSSPSVAAAASGEPSSSPLSRQHQHSRSGSGASSASGMAPGGGGAGAATATQSATSLASSASSGSAAGDGGRSAVATSGPGVVQREDILVLTHDVRAFKEALGRLRKVFGAEGQDKQRRETRLVAAHERLGQVLRILRSILEKYPPIQSTELLVAAGTLIQHVKGHDYSEDKASQSESFFEAVDQLALAFSSRVSEYLMGDLDLGTSAMGKTRSCENLLSPDRTTGHTYSSSALTGQEVDAKLMRLSEGVEFSLRRAKIWSKYAKDVMTYVEKRANLEADHARNLLKLAQTMRPILKEESFLPFQSIYCTAIDQDLDNSSNCLSNCTLLHDHKFIEPLTARRNEHEKARKQLKEIWHRELKRMQELETNVRKARALYVQRQQDHEKAKESAHRAAEAQEGGDGGSSRCERKRRLEDDALQKAREAETTYKACVVEANERLLSLERTKMEVLQQVRELMCQCDQTMKAVTVAYFQLQHTVSAPAPVQFQTLCESSRMYEPGSQYMEFVRRIPLGRPTEPQLLTFEPYTTDTRTESRRIHEAVVANDEPLDGAALDARLGLEAGAGAKAAGSTWGTCPGSDSDSVGSCHSNKSPDTSPAASPQAPTRTLLTVSSGDELDTDHDNDSGLGLCRRMCLSRAAETHSFRKLRTPSRCRECDSYVYFQGVECSECGLSSHKKCLETLAIRCGHKRLPRKMTTFGVDLTDHTDEADADIPYIVRKCVEEIDRRGYDVKGLYRVSGVKSKVEKLCQCFENGAQLVDLSDAHPNVVANVLKLYLRQLPEPLLTFRLYPHFVGVAREHPAGSHADGAVLEEDQANDAPPEEVVGGQEAVPDLRRLVEQLPSVHRRTLALLLRHLARVAQHARKNCMPASNLAIMFGPTLLRTREGSASLSSLVDTVHQTRAIELLITYVDRIFEDPDANEQYTVLEAITRPPPREDSPEVAEEDPNPPLSRAASATSQASDEGQRGADVESHTCGTLGDWPAAEGGSEDGESDASDDGRASVSPLAPTQDRRSPGDAHEEDPSGEDPVGDCPPVPPPRRVAGTSSLRSKRLASQARGGQGGGQDGGQDGGVTWSAISKLASHKRQHQQNQHQRLSRPTNVAELRRQFFEAPWGSASLEEFSAGSLPHSPAMQRLLSSTRTSSEPHLAAHQDAPSSGPSSLQDRARRCHVMSTRSSGSSNAREREPRRELSRLLVIFGEKPLPQPAPPPLLEGNRCKRNPLVAAAAGSGSAPAAADFFSGVNVPLVAPSRAVDTECGSGERSLSSLPLV</sequence>
<protein>
    <submittedName>
        <fullName evidence="1">Uncharacterized protein</fullName>
    </submittedName>
</protein>
<feature type="non-terminal residue" evidence="1">
    <location>
        <position position="1"/>
    </location>
</feature>
<proteinExistence type="predicted"/>
<dbReference type="EMBL" id="JABSTQ010002300">
    <property type="protein sequence ID" value="KAG0444230.1"/>
    <property type="molecule type" value="Genomic_DNA"/>
</dbReference>
<organism evidence="1 2">
    <name type="scientific">Ixodes persulcatus</name>
    <name type="common">Taiga tick</name>
    <dbReference type="NCBI Taxonomy" id="34615"/>
    <lineage>
        <taxon>Eukaryota</taxon>
        <taxon>Metazoa</taxon>
        <taxon>Ecdysozoa</taxon>
        <taxon>Arthropoda</taxon>
        <taxon>Chelicerata</taxon>
        <taxon>Arachnida</taxon>
        <taxon>Acari</taxon>
        <taxon>Parasitiformes</taxon>
        <taxon>Ixodida</taxon>
        <taxon>Ixodoidea</taxon>
        <taxon>Ixodidae</taxon>
        <taxon>Ixodinae</taxon>
        <taxon>Ixodes</taxon>
    </lineage>
</organism>
<evidence type="ECO:0000313" key="2">
    <source>
        <dbReference type="Proteomes" id="UP000805193"/>
    </source>
</evidence>
<gene>
    <name evidence="1" type="ORF">HPB47_014020</name>
</gene>
<evidence type="ECO:0000313" key="1">
    <source>
        <dbReference type="EMBL" id="KAG0444230.1"/>
    </source>
</evidence>
<dbReference type="Proteomes" id="UP000805193">
    <property type="component" value="Unassembled WGS sequence"/>
</dbReference>